<dbReference type="InterPro" id="IPR027828">
    <property type="entry name" value="DUF4465"/>
</dbReference>
<evidence type="ECO:0000313" key="2">
    <source>
        <dbReference type="Proteomes" id="UP001302374"/>
    </source>
</evidence>
<dbReference type="Gene3D" id="2.60.120.1350">
    <property type="entry name" value="Protein of unknown function DUF4465"/>
    <property type="match status" value="1"/>
</dbReference>
<dbReference type="Pfam" id="PF14717">
    <property type="entry name" value="DUF4465"/>
    <property type="match status" value="1"/>
</dbReference>
<dbReference type="PROSITE" id="PS51257">
    <property type="entry name" value="PROKAR_LIPOPROTEIN"/>
    <property type="match status" value="1"/>
</dbReference>
<name>A0ABZ0FWY7_9BACT</name>
<accession>A0ABZ0FWY7</accession>
<organism evidence="1 2">
    <name type="scientific">Butyricimonas paravirosa</name>
    <dbReference type="NCBI Taxonomy" id="1472417"/>
    <lineage>
        <taxon>Bacteria</taxon>
        <taxon>Pseudomonadati</taxon>
        <taxon>Bacteroidota</taxon>
        <taxon>Bacteroidia</taxon>
        <taxon>Bacteroidales</taxon>
        <taxon>Odoribacteraceae</taxon>
        <taxon>Butyricimonas</taxon>
    </lineage>
</organism>
<sequence>MFDKTSKYMRFMRNLWFIFILIIAFMACSDDKDVLAPVPNDVTLNELELDRFTHAIPDGGFTSKAAHRNSVTFNTKKNNDGTYAGFAYSNRNNRSFTWTATQEALDSNIYSVYTRFPNANEVYAVGRVEGDDTYFTLGTPAVVEHILVANTTYTYLALVYGDQYGTEEEPVANPNIPGSANKKGVWFTNVPGGVKKMVDDDKDFYKLIITGYNGETETGQVEFYLCTRKGDPNHPDWSLVINDWYKVDLSSLGEVSKVVFHVASSDIEAGTGRMRTPPYFCLDGIRIKE</sequence>
<evidence type="ECO:0000313" key="1">
    <source>
        <dbReference type="EMBL" id="WOF12711.1"/>
    </source>
</evidence>
<dbReference type="Proteomes" id="UP001302374">
    <property type="component" value="Chromosome"/>
</dbReference>
<reference evidence="1 2" key="1">
    <citation type="submission" date="2019-09" db="EMBL/GenBank/DDBJ databases">
        <title>Butyricimonas paravirosa DSM 105722 (=214-4 = JCM 18677 = CCUG 65563).</title>
        <authorList>
            <person name="Le Roy T."/>
            <person name="Cani P.D."/>
        </authorList>
    </citation>
    <scope>NUCLEOTIDE SEQUENCE [LARGE SCALE GENOMIC DNA]</scope>
    <source>
        <strain evidence="1 2">DSM 105722</strain>
    </source>
</reference>
<dbReference type="EMBL" id="CP043839">
    <property type="protein sequence ID" value="WOF12711.1"/>
    <property type="molecule type" value="Genomic_DNA"/>
</dbReference>
<proteinExistence type="predicted"/>
<protein>
    <submittedName>
        <fullName evidence="1">DUF4465 domain-containing protein</fullName>
    </submittedName>
</protein>
<gene>
    <name evidence="1" type="ORF">F1644_10770</name>
</gene>
<keyword evidence="2" id="KW-1185">Reference proteome</keyword>